<keyword evidence="1" id="KW-1133">Transmembrane helix</keyword>
<evidence type="ECO:0000313" key="3">
    <source>
        <dbReference type="Proteomes" id="UP000295601"/>
    </source>
</evidence>
<reference evidence="2 3" key="1">
    <citation type="submission" date="2019-03" db="EMBL/GenBank/DDBJ databases">
        <title>Genomic analyses of the natural microbiome of Caenorhabditis elegans.</title>
        <authorList>
            <person name="Samuel B."/>
        </authorList>
    </citation>
    <scope>NUCLEOTIDE SEQUENCE [LARGE SCALE GENOMIC DNA]</scope>
    <source>
        <strain evidence="2 3">JUb18</strain>
    </source>
</reference>
<feature type="transmembrane region" description="Helical" evidence="1">
    <location>
        <begin position="83"/>
        <end position="105"/>
    </location>
</feature>
<protein>
    <submittedName>
        <fullName evidence="2">Uncharacterized protein</fullName>
    </submittedName>
</protein>
<evidence type="ECO:0000256" key="1">
    <source>
        <dbReference type="SAM" id="Phobius"/>
    </source>
</evidence>
<gene>
    <name evidence="2" type="ORF">EDF62_2846</name>
</gene>
<dbReference type="RefSeq" id="WP_133617463.1">
    <property type="nucleotide sequence ID" value="NZ_SNYA01000007.1"/>
</dbReference>
<sequence>MRDTGISSRVGKRGFWIMVVGVGLNALAILAWSLSGPLAPGSAAQIGLMIPAVIMQAGAVGCLLAALLVGIIALAKKARPVRWAVLALLGIPLALAVSLVEVLILRSVLGL</sequence>
<accession>A0A4V3CXJ3</accession>
<evidence type="ECO:0000313" key="2">
    <source>
        <dbReference type="EMBL" id="TDP90278.1"/>
    </source>
</evidence>
<organism evidence="2 3">
    <name type="scientific">Leucobacter luti</name>
    <dbReference type="NCBI Taxonomy" id="340320"/>
    <lineage>
        <taxon>Bacteria</taxon>
        <taxon>Bacillati</taxon>
        <taxon>Actinomycetota</taxon>
        <taxon>Actinomycetes</taxon>
        <taxon>Micrococcales</taxon>
        <taxon>Microbacteriaceae</taxon>
        <taxon>Leucobacter</taxon>
    </lineage>
</organism>
<proteinExistence type="predicted"/>
<name>A0A4V3CXJ3_9MICO</name>
<keyword evidence="1" id="KW-0812">Transmembrane</keyword>
<dbReference type="AlphaFoldDB" id="A0A4V3CXJ3"/>
<dbReference type="Proteomes" id="UP000295601">
    <property type="component" value="Unassembled WGS sequence"/>
</dbReference>
<keyword evidence="1" id="KW-0472">Membrane</keyword>
<feature type="transmembrane region" description="Helical" evidence="1">
    <location>
        <begin position="46"/>
        <end position="71"/>
    </location>
</feature>
<keyword evidence="3" id="KW-1185">Reference proteome</keyword>
<feature type="transmembrane region" description="Helical" evidence="1">
    <location>
        <begin position="15"/>
        <end position="34"/>
    </location>
</feature>
<dbReference type="EMBL" id="SNYA01000007">
    <property type="protein sequence ID" value="TDP90278.1"/>
    <property type="molecule type" value="Genomic_DNA"/>
</dbReference>
<comment type="caution">
    <text evidence="2">The sequence shown here is derived from an EMBL/GenBank/DDBJ whole genome shotgun (WGS) entry which is preliminary data.</text>
</comment>